<dbReference type="InterPro" id="IPR047324">
    <property type="entry name" value="LbH_gamma_CA-like"/>
</dbReference>
<organism evidence="1">
    <name type="scientific">mine drainage metagenome</name>
    <dbReference type="NCBI Taxonomy" id="410659"/>
    <lineage>
        <taxon>unclassified sequences</taxon>
        <taxon>metagenomes</taxon>
        <taxon>ecological metagenomes</taxon>
    </lineage>
</organism>
<dbReference type="Gene3D" id="2.160.10.10">
    <property type="entry name" value="Hexapeptide repeat proteins"/>
    <property type="match status" value="1"/>
</dbReference>
<dbReference type="InterPro" id="IPR011004">
    <property type="entry name" value="Trimer_LpxA-like_sf"/>
</dbReference>
<dbReference type="PANTHER" id="PTHR13061:SF29">
    <property type="entry name" value="GAMMA CARBONIC ANHYDRASE-LIKE 1, MITOCHONDRIAL-RELATED"/>
    <property type="match status" value="1"/>
</dbReference>
<dbReference type="Pfam" id="PF00132">
    <property type="entry name" value="Hexapep"/>
    <property type="match status" value="1"/>
</dbReference>
<gene>
    <name evidence="1" type="ORF">CARN8_410005</name>
</gene>
<accession>A0A3P3ZPV4</accession>
<dbReference type="InterPro" id="IPR050484">
    <property type="entry name" value="Transf_Hexapept/Carb_Anhydrase"/>
</dbReference>
<reference evidence="1" key="1">
    <citation type="submission" date="2018-10" db="EMBL/GenBank/DDBJ databases">
        <authorList>
            <person name="Plewniak F."/>
        </authorList>
    </citation>
    <scope>NUCLEOTIDE SEQUENCE</scope>
</reference>
<evidence type="ECO:0008006" key="2">
    <source>
        <dbReference type="Google" id="ProtNLM"/>
    </source>
</evidence>
<dbReference type="SUPFAM" id="SSF51161">
    <property type="entry name" value="Trimeric LpxA-like enzymes"/>
    <property type="match status" value="1"/>
</dbReference>
<evidence type="ECO:0000313" key="1">
    <source>
        <dbReference type="EMBL" id="VAY88830.1"/>
    </source>
</evidence>
<dbReference type="InterPro" id="IPR001451">
    <property type="entry name" value="Hexapep"/>
</dbReference>
<proteinExistence type="predicted"/>
<dbReference type="AlphaFoldDB" id="A0A3P3ZPV4"/>
<dbReference type="PANTHER" id="PTHR13061">
    <property type="entry name" value="DYNACTIN SUBUNIT P25"/>
    <property type="match status" value="1"/>
</dbReference>
<protein>
    <recommendedName>
        <fullName evidence="2">Gamma carbonic anhydrase family protein</fullName>
    </recommendedName>
</protein>
<dbReference type="EMBL" id="UOYP01000346">
    <property type="protein sequence ID" value="VAY88830.1"/>
    <property type="molecule type" value="Genomic_DNA"/>
</dbReference>
<dbReference type="CDD" id="cd04645">
    <property type="entry name" value="LbH_gamma_CA_like"/>
    <property type="match status" value="1"/>
</dbReference>
<name>A0A3P3ZPV4_9ZZZZ</name>
<sequence>MRYRLGSDAPQVSPSAFIEESATLIGKVFLEAEASVWCQAVLRGDNEPIHIGRRSNVQDGALLHTDPGAPLTVAENVSIGHGAVLHGCTVGAGSLIGIRAVVLNHAVIGKNCLIGANALITEGKQIPDNSLVVGSPGRVIRTLNAEEIAGLAHNADVYVDRAEQFRNTCVRLPDPLAPEHE</sequence>